<accession>A0A562PKF1</accession>
<dbReference type="InterPro" id="IPR014756">
    <property type="entry name" value="Ig_E-set"/>
</dbReference>
<dbReference type="Gene3D" id="2.60.40.1220">
    <property type="match status" value="1"/>
</dbReference>
<evidence type="ECO:0000256" key="2">
    <source>
        <dbReference type="ARBA" id="ARBA00022723"/>
    </source>
</evidence>
<dbReference type="GO" id="GO:0046688">
    <property type="term" value="P:response to copper ion"/>
    <property type="evidence" value="ECO:0007669"/>
    <property type="project" value="InterPro"/>
</dbReference>
<dbReference type="InterPro" id="IPR014755">
    <property type="entry name" value="Cu-Rt/internalin_Ig-like"/>
</dbReference>
<dbReference type="EMBL" id="VLKW01000008">
    <property type="protein sequence ID" value="TWI44932.1"/>
    <property type="molecule type" value="Genomic_DNA"/>
</dbReference>
<sequence>MRPFRIAIAAVALLASSAAGAHAVLKSSDPAAGATLAAPPAQVALTFNEALEPAFSSVTVLDAAGKSAVAGKARVDAAQPAIVRLETPALRSGAYTVKWAVAGRDGHRRTGSFTFTVQ</sequence>
<evidence type="ECO:0000313" key="7">
    <source>
        <dbReference type="EMBL" id="QGZ42369.1"/>
    </source>
</evidence>
<dbReference type="SUPFAM" id="SSF81296">
    <property type="entry name" value="E set domains"/>
    <property type="match status" value="1"/>
</dbReference>
<evidence type="ECO:0000256" key="3">
    <source>
        <dbReference type="ARBA" id="ARBA00022729"/>
    </source>
</evidence>
<evidence type="ECO:0000256" key="4">
    <source>
        <dbReference type="ARBA" id="ARBA00023008"/>
    </source>
</evidence>
<organism evidence="8 9">
    <name type="scientific">Pseudoduganella flava</name>
    <dbReference type="NCBI Taxonomy" id="871742"/>
    <lineage>
        <taxon>Bacteria</taxon>
        <taxon>Pseudomonadati</taxon>
        <taxon>Pseudomonadota</taxon>
        <taxon>Betaproteobacteria</taxon>
        <taxon>Burkholderiales</taxon>
        <taxon>Oxalobacteraceae</taxon>
        <taxon>Telluria group</taxon>
        <taxon>Pseudoduganella</taxon>
    </lineage>
</organism>
<dbReference type="GO" id="GO:0005886">
    <property type="term" value="C:plasma membrane"/>
    <property type="evidence" value="ECO:0007669"/>
    <property type="project" value="TreeGrafter"/>
</dbReference>
<reference evidence="8 9" key="1">
    <citation type="journal article" date="2015" name="Stand. Genomic Sci.">
        <title>Genomic Encyclopedia of Bacterial and Archaeal Type Strains, Phase III: the genomes of soil and plant-associated and newly described type strains.</title>
        <authorList>
            <person name="Whitman W.B."/>
            <person name="Woyke T."/>
            <person name="Klenk H.P."/>
            <person name="Zhou Y."/>
            <person name="Lilburn T.G."/>
            <person name="Beck B.J."/>
            <person name="De Vos P."/>
            <person name="Vandamme P."/>
            <person name="Eisen J.A."/>
            <person name="Garrity G."/>
            <person name="Hugenholtz P."/>
            <person name="Kyrpides N.C."/>
        </authorList>
    </citation>
    <scope>NUCLEOTIDE SEQUENCE [LARGE SCALE GENOMIC DNA]</scope>
    <source>
        <strain evidence="8 9">CGMCC 1.10685</strain>
    </source>
</reference>
<gene>
    <name evidence="7" type="ORF">GO485_27285</name>
    <name evidence="8" type="ORF">IP92_04107</name>
</gene>
<dbReference type="PANTHER" id="PTHR34820">
    <property type="entry name" value="INNER MEMBRANE PROTEIN YEBZ"/>
    <property type="match status" value="1"/>
</dbReference>
<feature type="chain" id="PRO_5044617806" evidence="5">
    <location>
        <begin position="24"/>
        <end position="118"/>
    </location>
</feature>
<feature type="signal peptide" evidence="5">
    <location>
        <begin position="1"/>
        <end position="23"/>
    </location>
</feature>
<dbReference type="AlphaFoldDB" id="A0A562PKF1"/>
<dbReference type="GO" id="GO:0006825">
    <property type="term" value="P:copper ion transport"/>
    <property type="evidence" value="ECO:0007669"/>
    <property type="project" value="InterPro"/>
</dbReference>
<dbReference type="InterPro" id="IPR032694">
    <property type="entry name" value="CopC/D"/>
</dbReference>
<keyword evidence="4" id="KW-0186">Copper</keyword>
<evidence type="ECO:0000259" key="6">
    <source>
        <dbReference type="Pfam" id="PF04234"/>
    </source>
</evidence>
<name>A0A562PKF1_9BURK</name>
<dbReference type="GO" id="GO:0005507">
    <property type="term" value="F:copper ion binding"/>
    <property type="evidence" value="ECO:0007669"/>
    <property type="project" value="InterPro"/>
</dbReference>
<reference evidence="8" key="2">
    <citation type="submission" date="2019-07" db="EMBL/GenBank/DDBJ databases">
        <authorList>
            <person name="Whitman W."/>
            <person name="Huntemann M."/>
            <person name="Clum A."/>
            <person name="Pillay M."/>
            <person name="Palaniappan K."/>
            <person name="Varghese N."/>
            <person name="Mikhailova N."/>
            <person name="Stamatis D."/>
            <person name="Reddy T."/>
            <person name="Daum C."/>
            <person name="Shapiro N."/>
            <person name="Ivanova N."/>
            <person name="Kyrpides N."/>
            <person name="Woyke T."/>
        </authorList>
    </citation>
    <scope>NUCLEOTIDE SEQUENCE</scope>
    <source>
        <strain evidence="8">CGMCC 1.10685</strain>
    </source>
</reference>
<dbReference type="Proteomes" id="UP000315112">
    <property type="component" value="Unassembled WGS sequence"/>
</dbReference>
<evidence type="ECO:0000313" key="8">
    <source>
        <dbReference type="EMBL" id="TWI44932.1"/>
    </source>
</evidence>
<feature type="domain" description="CopC" evidence="6">
    <location>
        <begin position="22"/>
        <end position="117"/>
    </location>
</feature>
<proteinExistence type="predicted"/>
<dbReference type="EMBL" id="CP046904">
    <property type="protein sequence ID" value="QGZ42369.1"/>
    <property type="molecule type" value="Genomic_DNA"/>
</dbReference>
<keyword evidence="10" id="KW-1185">Reference proteome</keyword>
<dbReference type="GO" id="GO:0030313">
    <property type="term" value="C:cell envelope"/>
    <property type="evidence" value="ECO:0007669"/>
    <property type="project" value="UniProtKB-SubCell"/>
</dbReference>
<keyword evidence="2" id="KW-0479">Metal-binding</keyword>
<comment type="subcellular location">
    <subcellularLocation>
        <location evidence="1">Cell envelope</location>
    </subcellularLocation>
</comment>
<dbReference type="InterPro" id="IPR007348">
    <property type="entry name" value="CopC_dom"/>
</dbReference>
<reference evidence="7 10" key="3">
    <citation type="submission" date="2019-12" db="EMBL/GenBank/DDBJ databases">
        <title>Draft Genome Sequences of Six Type Strains of the Genus Massilia.</title>
        <authorList>
            <person name="Miess H."/>
            <person name="Frediansyah A."/>
            <person name="Goeker M."/>
            <person name="Gross H."/>
        </authorList>
    </citation>
    <scope>NUCLEOTIDE SEQUENCE [LARGE SCALE GENOMIC DNA]</scope>
    <source>
        <strain evidence="7 10">DSM 26639</strain>
    </source>
</reference>
<dbReference type="PANTHER" id="PTHR34820:SF4">
    <property type="entry name" value="INNER MEMBRANE PROTEIN YEBZ"/>
    <property type="match status" value="1"/>
</dbReference>
<dbReference type="Proteomes" id="UP000437862">
    <property type="component" value="Chromosome"/>
</dbReference>
<evidence type="ECO:0000256" key="5">
    <source>
        <dbReference type="SAM" id="SignalP"/>
    </source>
</evidence>
<dbReference type="OrthoDB" id="9796814at2"/>
<dbReference type="GO" id="GO:0042597">
    <property type="term" value="C:periplasmic space"/>
    <property type="evidence" value="ECO:0007669"/>
    <property type="project" value="InterPro"/>
</dbReference>
<dbReference type="RefSeq" id="WP_145878511.1">
    <property type="nucleotide sequence ID" value="NZ_CP046904.1"/>
</dbReference>
<evidence type="ECO:0000256" key="1">
    <source>
        <dbReference type="ARBA" id="ARBA00004196"/>
    </source>
</evidence>
<keyword evidence="3 5" id="KW-0732">Signal</keyword>
<evidence type="ECO:0000313" key="9">
    <source>
        <dbReference type="Proteomes" id="UP000315112"/>
    </source>
</evidence>
<protein>
    <submittedName>
        <fullName evidence="7">Copper resistance protein CopC</fullName>
    </submittedName>
</protein>
<dbReference type="Pfam" id="PF04234">
    <property type="entry name" value="CopC"/>
    <property type="match status" value="1"/>
</dbReference>
<evidence type="ECO:0000313" key="10">
    <source>
        <dbReference type="Proteomes" id="UP000437862"/>
    </source>
</evidence>